<proteinExistence type="predicted"/>
<feature type="domain" description="Skg3/CAF120-like PH-like" evidence="2">
    <location>
        <begin position="416"/>
        <end position="469"/>
    </location>
</feature>
<dbReference type="InterPro" id="IPR058155">
    <property type="entry name" value="Skg3/CAF120-like_PH"/>
</dbReference>
<feature type="region of interest" description="Disordered" evidence="1">
    <location>
        <begin position="340"/>
        <end position="362"/>
    </location>
</feature>
<evidence type="ECO:0000259" key="2">
    <source>
        <dbReference type="Pfam" id="PF25381"/>
    </source>
</evidence>
<sequence length="601" mass="67741">MALFKFFKKKDKSQTKGKSSPSSGSTEPSSSPSIVPSPKSVQDKVSSSSTSSITKPSIRKSSFSHSTQLQSNAPIISSVKDLPEVLLPIVTLISYQQVREYYKGEAYYSDNLSNNWSLINLELTGNDITVKFNDDNNNNNNNDNNIININICDCDLQYNQNNITLTVTITNNSIVNFQFNSIDELNNFYSSILLCKFEFQQLQESYTGALLSSQAINFSDIKTLLSPNNKNIKEEWCVIRFPFLNDKWIRCLLVIKPNDKIEIYTNSNKSKKNLLSTIKNGQSCYTIYPNDPSQIQNNSLLRLFGNCYINEDLLNIILNDETISNNDSNSLTNLKKKSSSLLSSSSSSSRRRSRSNSLSKRLSISSLRSVSSNNTNTTSDNTINTHQRVSSIDTTISDSSFNNSKTPKKLIKKSIIKSHLIYIIPENHASVKPCEISLRLLIPILNSFSLYGRPQKFISSRNDKNSLLFGLPQLPNTFYINKKSSNDLVLLNINNSIIESWTLNDWNLIFKELLLSLINKGWKGGSIDNDNDNDNDNELNDVNLSLLHINNNNNNYNHTNNNNNNNDYDPMEDFIDRASSMNNHSRSVSLSVSGSVINEVY</sequence>
<dbReference type="Pfam" id="PF25381">
    <property type="entry name" value="PH_26"/>
    <property type="match status" value="2"/>
</dbReference>
<feature type="compositionally biased region" description="Low complexity" evidence="1">
    <location>
        <begin position="16"/>
        <end position="61"/>
    </location>
</feature>
<dbReference type="AlphaFoldDB" id="A0AAV5QZ73"/>
<comment type="caution">
    <text evidence="3">The sequence shown here is derived from an EMBL/GenBank/DDBJ whole genome shotgun (WGS) entry which is preliminary data.</text>
</comment>
<feature type="domain" description="Skg3/CAF120-like PH-like" evidence="2">
    <location>
        <begin position="219"/>
        <end position="311"/>
    </location>
</feature>
<gene>
    <name evidence="3" type="ORF">DAPK24_006670</name>
</gene>
<name>A0AAV5QZ73_PICKL</name>
<reference evidence="3 4" key="1">
    <citation type="journal article" date="2023" name="Elife">
        <title>Identification of key yeast species and microbe-microbe interactions impacting larval growth of Drosophila in the wild.</title>
        <authorList>
            <person name="Mure A."/>
            <person name="Sugiura Y."/>
            <person name="Maeda R."/>
            <person name="Honda K."/>
            <person name="Sakurai N."/>
            <person name="Takahashi Y."/>
            <person name="Watada M."/>
            <person name="Katoh T."/>
            <person name="Gotoh A."/>
            <person name="Gotoh Y."/>
            <person name="Taniguchi I."/>
            <person name="Nakamura K."/>
            <person name="Hayashi T."/>
            <person name="Katayama T."/>
            <person name="Uemura T."/>
            <person name="Hattori Y."/>
        </authorList>
    </citation>
    <scope>NUCLEOTIDE SEQUENCE [LARGE SCALE GENOMIC DNA]</scope>
    <source>
        <strain evidence="3 4">PK-24</strain>
    </source>
</reference>
<keyword evidence="4" id="KW-1185">Reference proteome</keyword>
<evidence type="ECO:0000256" key="1">
    <source>
        <dbReference type="SAM" id="MobiDB-lite"/>
    </source>
</evidence>
<accession>A0AAV5QZ73</accession>
<evidence type="ECO:0000313" key="3">
    <source>
        <dbReference type="EMBL" id="GMM44092.1"/>
    </source>
</evidence>
<feature type="compositionally biased region" description="Basic residues" evidence="1">
    <location>
        <begin position="1"/>
        <end position="11"/>
    </location>
</feature>
<organism evidence="3 4">
    <name type="scientific">Pichia kluyveri</name>
    <name type="common">Yeast</name>
    <dbReference type="NCBI Taxonomy" id="36015"/>
    <lineage>
        <taxon>Eukaryota</taxon>
        <taxon>Fungi</taxon>
        <taxon>Dikarya</taxon>
        <taxon>Ascomycota</taxon>
        <taxon>Saccharomycotina</taxon>
        <taxon>Pichiomycetes</taxon>
        <taxon>Pichiales</taxon>
        <taxon>Pichiaceae</taxon>
        <taxon>Pichia</taxon>
    </lineage>
</organism>
<evidence type="ECO:0000313" key="4">
    <source>
        <dbReference type="Proteomes" id="UP001378960"/>
    </source>
</evidence>
<dbReference type="EMBL" id="BTGB01000001">
    <property type="protein sequence ID" value="GMM44092.1"/>
    <property type="molecule type" value="Genomic_DNA"/>
</dbReference>
<feature type="region of interest" description="Disordered" evidence="1">
    <location>
        <begin position="1"/>
        <end position="65"/>
    </location>
</feature>
<dbReference type="Proteomes" id="UP001378960">
    <property type="component" value="Unassembled WGS sequence"/>
</dbReference>
<protein>
    <recommendedName>
        <fullName evidence="2">Skg3/CAF120-like PH-like domain-containing protein</fullName>
    </recommendedName>
</protein>